<name>A0A9D3UMR8_9ROSI</name>
<dbReference type="Proteomes" id="UP000828251">
    <property type="component" value="Unassembled WGS sequence"/>
</dbReference>
<gene>
    <name evidence="1" type="ORF">J1N35_037853</name>
</gene>
<proteinExistence type="predicted"/>
<organism evidence="1 2">
    <name type="scientific">Gossypium stocksii</name>
    <dbReference type="NCBI Taxonomy" id="47602"/>
    <lineage>
        <taxon>Eukaryota</taxon>
        <taxon>Viridiplantae</taxon>
        <taxon>Streptophyta</taxon>
        <taxon>Embryophyta</taxon>
        <taxon>Tracheophyta</taxon>
        <taxon>Spermatophyta</taxon>
        <taxon>Magnoliopsida</taxon>
        <taxon>eudicotyledons</taxon>
        <taxon>Gunneridae</taxon>
        <taxon>Pentapetalae</taxon>
        <taxon>rosids</taxon>
        <taxon>malvids</taxon>
        <taxon>Malvales</taxon>
        <taxon>Malvaceae</taxon>
        <taxon>Malvoideae</taxon>
        <taxon>Gossypium</taxon>
    </lineage>
</organism>
<evidence type="ECO:0000313" key="1">
    <source>
        <dbReference type="EMBL" id="KAH1047069.1"/>
    </source>
</evidence>
<sequence>MSVFTNHLVSEVPFNKLQLQYLSDERRSRMIEKCKNGSEISLHESKEVVLLMSIL</sequence>
<evidence type="ECO:0000313" key="2">
    <source>
        <dbReference type="Proteomes" id="UP000828251"/>
    </source>
</evidence>
<accession>A0A9D3UMR8</accession>
<protein>
    <submittedName>
        <fullName evidence="1">Uncharacterized protein</fullName>
    </submittedName>
</protein>
<comment type="caution">
    <text evidence="1">The sequence shown here is derived from an EMBL/GenBank/DDBJ whole genome shotgun (WGS) entry which is preliminary data.</text>
</comment>
<keyword evidence="2" id="KW-1185">Reference proteome</keyword>
<reference evidence="1 2" key="1">
    <citation type="journal article" date="2021" name="Plant Biotechnol. J.">
        <title>Multi-omics assisted identification of the key and species-specific regulatory components of drought-tolerant mechanisms in Gossypium stocksii.</title>
        <authorList>
            <person name="Yu D."/>
            <person name="Ke L."/>
            <person name="Zhang D."/>
            <person name="Wu Y."/>
            <person name="Sun Y."/>
            <person name="Mei J."/>
            <person name="Sun J."/>
            <person name="Sun Y."/>
        </authorList>
    </citation>
    <scope>NUCLEOTIDE SEQUENCE [LARGE SCALE GENOMIC DNA]</scope>
    <source>
        <strain evidence="2">cv. E1</strain>
        <tissue evidence="1">Leaf</tissue>
    </source>
</reference>
<dbReference type="EMBL" id="JAIQCV010000011">
    <property type="protein sequence ID" value="KAH1047069.1"/>
    <property type="molecule type" value="Genomic_DNA"/>
</dbReference>
<dbReference type="AlphaFoldDB" id="A0A9D3UMR8"/>